<name>A0A2H3DUR2_ARMGA</name>
<dbReference type="Proteomes" id="UP000217790">
    <property type="component" value="Unassembled WGS sequence"/>
</dbReference>
<accession>A0A2H3DUR2</accession>
<feature type="transmembrane region" description="Helical" evidence="1">
    <location>
        <begin position="160"/>
        <end position="179"/>
    </location>
</feature>
<feature type="transmembrane region" description="Helical" evidence="1">
    <location>
        <begin position="129"/>
        <end position="148"/>
    </location>
</feature>
<dbReference type="AlphaFoldDB" id="A0A2H3DUR2"/>
<evidence type="ECO:0000313" key="3">
    <source>
        <dbReference type="Proteomes" id="UP000217790"/>
    </source>
</evidence>
<dbReference type="OrthoDB" id="2657661at2759"/>
<proteinExistence type="predicted"/>
<dbReference type="InParanoid" id="A0A2H3DUR2"/>
<gene>
    <name evidence="2" type="ORF">ARMGADRAFT_1031879</name>
</gene>
<evidence type="ECO:0000256" key="1">
    <source>
        <dbReference type="SAM" id="Phobius"/>
    </source>
</evidence>
<keyword evidence="1" id="KW-1133">Transmembrane helix</keyword>
<reference evidence="3" key="1">
    <citation type="journal article" date="2017" name="Nat. Ecol. Evol.">
        <title>Genome expansion and lineage-specific genetic innovations in the forest pathogenic fungi Armillaria.</title>
        <authorList>
            <person name="Sipos G."/>
            <person name="Prasanna A.N."/>
            <person name="Walter M.C."/>
            <person name="O'Connor E."/>
            <person name="Balint B."/>
            <person name="Krizsan K."/>
            <person name="Kiss B."/>
            <person name="Hess J."/>
            <person name="Varga T."/>
            <person name="Slot J."/>
            <person name="Riley R."/>
            <person name="Boka B."/>
            <person name="Rigling D."/>
            <person name="Barry K."/>
            <person name="Lee J."/>
            <person name="Mihaltcheva S."/>
            <person name="LaButti K."/>
            <person name="Lipzen A."/>
            <person name="Waldron R."/>
            <person name="Moloney N.M."/>
            <person name="Sperisen C."/>
            <person name="Kredics L."/>
            <person name="Vagvoelgyi C."/>
            <person name="Patrignani A."/>
            <person name="Fitzpatrick D."/>
            <person name="Nagy I."/>
            <person name="Doyle S."/>
            <person name="Anderson J.B."/>
            <person name="Grigoriev I.V."/>
            <person name="Gueldener U."/>
            <person name="Muensterkoetter M."/>
            <person name="Nagy L.G."/>
        </authorList>
    </citation>
    <scope>NUCLEOTIDE SEQUENCE [LARGE SCALE GENOMIC DNA]</scope>
    <source>
        <strain evidence="3">Ar21-2</strain>
    </source>
</reference>
<keyword evidence="1" id="KW-0472">Membrane</keyword>
<organism evidence="2 3">
    <name type="scientific">Armillaria gallica</name>
    <name type="common">Bulbous honey fungus</name>
    <name type="synonym">Armillaria bulbosa</name>
    <dbReference type="NCBI Taxonomy" id="47427"/>
    <lineage>
        <taxon>Eukaryota</taxon>
        <taxon>Fungi</taxon>
        <taxon>Dikarya</taxon>
        <taxon>Basidiomycota</taxon>
        <taxon>Agaricomycotina</taxon>
        <taxon>Agaricomycetes</taxon>
        <taxon>Agaricomycetidae</taxon>
        <taxon>Agaricales</taxon>
        <taxon>Marasmiineae</taxon>
        <taxon>Physalacriaceae</taxon>
        <taxon>Armillaria</taxon>
    </lineage>
</organism>
<keyword evidence="3" id="KW-1185">Reference proteome</keyword>
<sequence>MLTHSFVLQTSTSSLTLSWMVQAATFLEAHIGTVIDLHHSGLYPSLSCPGQAVLHELKDMILHAIGNVTANMHIPAEEKYTNLQGEQAVQLNSGVSIFDSTPRKAPIGIVSHRAWNQFSSTVQKTCSDLTIYCMVLIAIDVGILAIQSVDAGTNTSGIKLMLYLSITACLGSITFAFLLQCKYQDILQCQINHGFRDNCDTLENIAVVQGLPFGLLYWGYVDTVQYQLGDTGTFVPVLLVLEIKLT</sequence>
<protein>
    <submittedName>
        <fullName evidence="2">Uncharacterized protein</fullName>
    </submittedName>
</protein>
<dbReference type="EMBL" id="KZ293662">
    <property type="protein sequence ID" value="PBK91186.1"/>
    <property type="molecule type" value="Genomic_DNA"/>
</dbReference>
<evidence type="ECO:0000313" key="2">
    <source>
        <dbReference type="EMBL" id="PBK91186.1"/>
    </source>
</evidence>
<keyword evidence="1" id="KW-0812">Transmembrane</keyword>